<reference evidence="5" key="2">
    <citation type="submission" date="2021-04" db="EMBL/GenBank/DDBJ databases">
        <title>Genome-wide patterns of bracovirus chromosomal integration into multiple host tissues during parasitism.</title>
        <authorList>
            <person name="Chebbi M.A.C."/>
        </authorList>
    </citation>
    <scope>NUCLEOTIDE SEQUENCE</scope>
    <source>
        <tissue evidence="5">Whole body</tissue>
    </source>
</reference>
<evidence type="ECO:0000313" key="6">
    <source>
        <dbReference type="Proteomes" id="UP000729913"/>
    </source>
</evidence>
<evidence type="ECO:0000259" key="4">
    <source>
        <dbReference type="PROSITE" id="PS50011"/>
    </source>
</evidence>
<evidence type="ECO:0000256" key="1">
    <source>
        <dbReference type="ARBA" id="ARBA00038349"/>
    </source>
</evidence>
<dbReference type="AlphaFoldDB" id="A0A8J5UQH7"/>
<feature type="region of interest" description="Disordered" evidence="3">
    <location>
        <begin position="714"/>
        <end position="738"/>
    </location>
</feature>
<keyword evidence="2" id="KW-0175">Coiled coil</keyword>
<comment type="caution">
    <text evidence="5">The sequence shown here is derived from an EMBL/GenBank/DDBJ whole genome shotgun (WGS) entry which is preliminary data.</text>
</comment>
<proteinExistence type="inferred from homology"/>
<dbReference type="FunFam" id="3.30.200.20:FF:000179">
    <property type="entry name" value="SCY1 like pseudokinase 2"/>
    <property type="match status" value="1"/>
</dbReference>
<dbReference type="PANTHER" id="PTHR12984:SF6">
    <property type="entry name" value="SCY1-LIKE PROTEIN 2"/>
    <property type="match status" value="1"/>
</dbReference>
<feature type="region of interest" description="Disordered" evidence="3">
    <location>
        <begin position="641"/>
        <end position="660"/>
    </location>
</feature>
<dbReference type="PROSITE" id="PS50011">
    <property type="entry name" value="PROTEIN_KINASE_DOM"/>
    <property type="match status" value="1"/>
</dbReference>
<dbReference type="InterPro" id="IPR051177">
    <property type="entry name" value="CIK-Related_Protein"/>
</dbReference>
<dbReference type="GO" id="GO:0004672">
    <property type="term" value="F:protein kinase activity"/>
    <property type="evidence" value="ECO:0007669"/>
    <property type="project" value="InterPro"/>
</dbReference>
<organism evidence="5 6">
    <name type="scientific">Cotesia typhae</name>
    <dbReference type="NCBI Taxonomy" id="2053667"/>
    <lineage>
        <taxon>Eukaryota</taxon>
        <taxon>Metazoa</taxon>
        <taxon>Ecdysozoa</taxon>
        <taxon>Arthropoda</taxon>
        <taxon>Hexapoda</taxon>
        <taxon>Insecta</taxon>
        <taxon>Pterygota</taxon>
        <taxon>Neoptera</taxon>
        <taxon>Endopterygota</taxon>
        <taxon>Hymenoptera</taxon>
        <taxon>Apocrita</taxon>
        <taxon>Ichneumonoidea</taxon>
        <taxon>Braconidae</taxon>
        <taxon>Microgastrinae</taxon>
        <taxon>Cotesia</taxon>
    </lineage>
</organism>
<evidence type="ECO:0000256" key="3">
    <source>
        <dbReference type="SAM" id="MobiDB-lite"/>
    </source>
</evidence>
<dbReference type="PANTHER" id="PTHR12984">
    <property type="entry name" value="SCY1-RELATED S/T PROTEIN KINASE-LIKE"/>
    <property type="match status" value="1"/>
</dbReference>
<evidence type="ECO:0000313" key="5">
    <source>
        <dbReference type="EMBL" id="KAG8035942.1"/>
    </source>
</evidence>
<feature type="compositionally biased region" description="Low complexity" evidence="3">
    <location>
        <begin position="723"/>
        <end position="738"/>
    </location>
</feature>
<dbReference type="CDD" id="cd14011">
    <property type="entry name" value="PK_SCY1_like"/>
    <property type="match status" value="1"/>
</dbReference>
<dbReference type="InterPro" id="IPR000719">
    <property type="entry name" value="Prot_kinase_dom"/>
</dbReference>
<keyword evidence="6" id="KW-1185">Reference proteome</keyword>
<feature type="coiled-coil region" evidence="2">
    <location>
        <begin position="557"/>
        <end position="584"/>
    </location>
</feature>
<dbReference type="Proteomes" id="UP000729913">
    <property type="component" value="Unassembled WGS sequence"/>
</dbReference>
<sequence length="767" mass="86135">MEVLNKLRNTVSNTISNTVNSTAYGLSQLSNVLPGNPVTREFEVTAHIASAGPGLLWKVYSGYKKSTKQPAAVFVFEKRLLDRWSSKLERETILEALKRGVTQLTKLRHPQILTVQHPLEESRDSLAFATEPVFASLANVLGNIENVSQPVPKDLKDYKLLDVEIKYGLLQLGEGFTFLHTDVKLLHRNLCPESIPSWSYVEYDPSVSPIGQAHLDYQAPECIIAGSCSPPSDIFALGLLIYTLYSPGNRPFNECHGDASKCRRFFADYKISVAASKLNLIPENLRGTVKLMLSSNPELRPDAHQFIKIEYFNDIGVKTLNYLEKLFQWDNLQKSQFYKGLPQVMKQMPHRVVLHRVLPCLYKEFVNAPMIPFVLPSILQVLEECTVDEFTEYILPNIKPVLAMEDPPQISLVIIQRIDILLKLCSANVIKSDIVPMLTRALDSPMEQLQELCLAALPSIAMLIDGPTMKNVILPRIKKICVKGTGRSTSLSLRVNCLLCLAKMLEHLDRWIVLDQILPFLQEIPHSGEPAILMAIIEQSLSPSQFEILASLINDMVNRVTTEHREALRQLDGVRREAQQLDEALKQTTNPSTVDQQEANHRLQIQSPLTPQPPTQPKKIEPKDLTSTLLENNLSQLNLSASKPAQPNYTNFTSPSWDTNVNQNQWKNTTSSMPMSLSSKPSNTPMNWNLNGVNSSINWSTQSTMPVNQISNWNNSKPQISKNNSDSSGIGSMNSMMMPMTSETFNNVQQKKPVNLTTQDIIDFLSE</sequence>
<accession>A0A8J5UQH7</accession>
<protein>
    <recommendedName>
        <fullName evidence="4">Protein kinase domain-containing protein</fullName>
    </recommendedName>
</protein>
<dbReference type="GO" id="GO:0005524">
    <property type="term" value="F:ATP binding"/>
    <property type="evidence" value="ECO:0007669"/>
    <property type="project" value="InterPro"/>
</dbReference>
<comment type="similarity">
    <text evidence="1">Belongs to the protein kinase superfamily.</text>
</comment>
<name>A0A8J5UQH7_9HYME</name>
<reference evidence="5" key="1">
    <citation type="submission" date="2020-03" db="EMBL/GenBank/DDBJ databases">
        <authorList>
            <person name="Chebbi M.A."/>
            <person name="Drezen J.M."/>
        </authorList>
    </citation>
    <scope>NUCLEOTIDE SEQUENCE</scope>
    <source>
        <tissue evidence="5">Whole body</tissue>
    </source>
</reference>
<evidence type="ECO:0000256" key="2">
    <source>
        <dbReference type="SAM" id="Coils"/>
    </source>
</evidence>
<dbReference type="OrthoDB" id="79687at2759"/>
<dbReference type="SMART" id="SM00220">
    <property type="entry name" value="S_TKc"/>
    <property type="match status" value="1"/>
</dbReference>
<dbReference type="EMBL" id="JAAOIC020000052">
    <property type="protein sequence ID" value="KAG8035942.1"/>
    <property type="molecule type" value="Genomic_DNA"/>
</dbReference>
<feature type="domain" description="Protein kinase" evidence="4">
    <location>
        <begin position="45"/>
        <end position="312"/>
    </location>
</feature>
<gene>
    <name evidence="5" type="ORF">G9C98_003068</name>
</gene>